<evidence type="ECO:0000256" key="5">
    <source>
        <dbReference type="ARBA" id="ARBA00022843"/>
    </source>
</evidence>
<comment type="subunit">
    <text evidence="8">Interacts with MAEA and WDR26, components of the CTLH complex that contains GID4, RANBP9 and/or RANBP10, MKLN1, MAEA, RMND5A (or alternatively its paralog RMND5B), GID8, ARMC8, WDR26 and YPEL5.</text>
</comment>
<comment type="similarity">
    <text evidence="15">Belongs to the ubiquitin-conjugating enzyme family.</text>
</comment>
<dbReference type="GO" id="GO:0005524">
    <property type="term" value="F:ATP binding"/>
    <property type="evidence" value="ECO:0007669"/>
    <property type="project" value="UniProtKB-UniRule"/>
</dbReference>
<evidence type="ECO:0000256" key="16">
    <source>
        <dbReference type="SAM" id="MobiDB-lite"/>
    </source>
</evidence>
<evidence type="ECO:0000256" key="4">
    <source>
        <dbReference type="ARBA" id="ARBA00022840"/>
    </source>
</evidence>
<reference evidence="18" key="1">
    <citation type="submission" date="2022-08" db="EMBL/GenBank/DDBJ databases">
        <title>Novel sulphate-reducing endosymbionts in the free-living metamonad Anaeramoeba.</title>
        <authorList>
            <person name="Jerlstrom-Hultqvist J."/>
            <person name="Cepicka I."/>
            <person name="Gallot-Lavallee L."/>
            <person name="Salas-Leiva D."/>
            <person name="Curtis B.A."/>
            <person name="Zahonova K."/>
            <person name="Pipaliya S."/>
            <person name="Dacks J."/>
            <person name="Roger A.J."/>
        </authorList>
    </citation>
    <scope>NUCLEOTIDE SEQUENCE</scope>
    <source>
        <strain evidence="18">Busselton2</strain>
    </source>
</reference>
<dbReference type="GO" id="GO:0004842">
    <property type="term" value="F:ubiquitin-protein transferase activity"/>
    <property type="evidence" value="ECO:0007669"/>
    <property type="project" value="UniProtKB-ARBA"/>
</dbReference>
<dbReference type="InterPro" id="IPR000608">
    <property type="entry name" value="UBC"/>
</dbReference>
<evidence type="ECO:0000256" key="3">
    <source>
        <dbReference type="ARBA" id="ARBA00022786"/>
    </source>
</evidence>
<evidence type="ECO:0000256" key="10">
    <source>
        <dbReference type="ARBA" id="ARBA00076312"/>
    </source>
</evidence>
<comment type="caution">
    <text evidence="18">The sequence shown here is derived from an EMBL/GenBank/DDBJ whole genome shotgun (WGS) entry which is preliminary data.</text>
</comment>
<evidence type="ECO:0000313" key="19">
    <source>
        <dbReference type="Proteomes" id="UP001146793"/>
    </source>
</evidence>
<proteinExistence type="inferred from homology"/>
<keyword evidence="6" id="KW-0007">Acetylation</keyword>
<organism evidence="18 19">
    <name type="scientific">Anaeramoeba flamelloides</name>
    <dbReference type="NCBI Taxonomy" id="1746091"/>
    <lineage>
        <taxon>Eukaryota</taxon>
        <taxon>Metamonada</taxon>
        <taxon>Anaeramoebidae</taxon>
        <taxon>Anaeramoeba</taxon>
    </lineage>
</organism>
<dbReference type="Proteomes" id="UP001146793">
    <property type="component" value="Unassembled WGS sequence"/>
</dbReference>
<evidence type="ECO:0000256" key="14">
    <source>
        <dbReference type="PROSITE-ProRule" id="PRU10133"/>
    </source>
</evidence>
<evidence type="ECO:0000313" key="18">
    <source>
        <dbReference type="EMBL" id="KAJ3447298.1"/>
    </source>
</evidence>
<protein>
    <recommendedName>
        <fullName evidence="9">Ubiquitin-conjugating enzyme E2 H</fullName>
    </recommendedName>
    <alternativeName>
        <fullName evidence="12">(E3-independent) E2 ubiquitin-conjugating enzyme H</fullName>
    </alternativeName>
    <alternativeName>
        <fullName evidence="10">E2 ubiquitin-conjugating enzyme H</fullName>
    </alternativeName>
    <alternativeName>
        <fullName evidence="13">Ubiquitin carrier protein H</fullName>
    </alternativeName>
    <alternativeName>
        <fullName evidence="11">Ubiquitin-protein ligase H</fullName>
    </alternativeName>
</protein>
<evidence type="ECO:0000256" key="11">
    <source>
        <dbReference type="ARBA" id="ARBA00077502"/>
    </source>
</evidence>
<keyword evidence="2 15" id="KW-0547">Nucleotide-binding</keyword>
<dbReference type="InterPro" id="IPR023313">
    <property type="entry name" value="UBQ-conjugating_AS"/>
</dbReference>
<keyword evidence="5" id="KW-0832">Ubl conjugation</keyword>
<evidence type="ECO:0000256" key="1">
    <source>
        <dbReference type="ARBA" id="ARBA00022679"/>
    </source>
</evidence>
<dbReference type="PROSITE" id="PS00183">
    <property type="entry name" value="UBC_1"/>
    <property type="match status" value="1"/>
</dbReference>
<evidence type="ECO:0000256" key="9">
    <source>
        <dbReference type="ARBA" id="ARBA00072436"/>
    </source>
</evidence>
<evidence type="ECO:0000256" key="6">
    <source>
        <dbReference type="ARBA" id="ARBA00022990"/>
    </source>
</evidence>
<dbReference type="CDD" id="cd23797">
    <property type="entry name" value="UBCc_UBE2H"/>
    <property type="match status" value="1"/>
</dbReference>
<evidence type="ECO:0000256" key="12">
    <source>
        <dbReference type="ARBA" id="ARBA00078369"/>
    </source>
</evidence>
<keyword evidence="1" id="KW-0808">Transferase</keyword>
<keyword evidence="4 15" id="KW-0067">ATP-binding</keyword>
<dbReference type="Gene3D" id="3.10.110.10">
    <property type="entry name" value="Ubiquitin Conjugating Enzyme"/>
    <property type="match status" value="1"/>
</dbReference>
<evidence type="ECO:0000256" key="13">
    <source>
        <dbReference type="ARBA" id="ARBA00082119"/>
    </source>
</evidence>
<evidence type="ECO:0000259" key="17">
    <source>
        <dbReference type="PROSITE" id="PS50127"/>
    </source>
</evidence>
<accession>A0AAV8A0G4</accession>
<dbReference type="PROSITE" id="PS50127">
    <property type="entry name" value="UBC_2"/>
    <property type="match status" value="1"/>
</dbReference>
<evidence type="ECO:0000256" key="8">
    <source>
        <dbReference type="ARBA" id="ARBA00063081"/>
    </source>
</evidence>
<dbReference type="FunFam" id="3.10.110.10:FF:000078">
    <property type="entry name" value="ubiquitin-conjugating enzyme E2 H isoform X2"/>
    <property type="match status" value="1"/>
</dbReference>
<dbReference type="EMBL" id="JANTQA010000016">
    <property type="protein sequence ID" value="KAJ3447298.1"/>
    <property type="molecule type" value="Genomic_DNA"/>
</dbReference>
<feature type="region of interest" description="Disordered" evidence="16">
    <location>
        <begin position="170"/>
        <end position="191"/>
    </location>
</feature>
<dbReference type="InterPro" id="IPR016135">
    <property type="entry name" value="UBQ-conjugating_enzyme/RWD"/>
</dbReference>
<evidence type="ECO:0000256" key="15">
    <source>
        <dbReference type="RuleBase" id="RU362109"/>
    </source>
</evidence>
<dbReference type="SMART" id="SM00212">
    <property type="entry name" value="UBCc"/>
    <property type="match status" value="1"/>
</dbReference>
<gene>
    <name evidence="18" type="ORF">M0812_07526</name>
</gene>
<dbReference type="Pfam" id="PF00179">
    <property type="entry name" value="UQ_con"/>
    <property type="match status" value="1"/>
</dbReference>
<name>A0AAV8A0G4_9EUKA</name>
<keyword evidence="3 15" id="KW-0833">Ubl conjugation pathway</keyword>
<feature type="active site" description="Glycyl thioester intermediate" evidence="14">
    <location>
        <position position="84"/>
    </location>
</feature>
<comment type="function">
    <text evidence="7">Accepts ubiquitin from the E1 complex and catalyzes its covalent attachment to other proteins. E2 ubiquitin conjugating enzyme that transfers ubiquitin to MAEA, a core component of the CTLH E3 ubiquitin-protein ligase complex. In vitro catalyzes 'Lys-11'- and 'Lys-48'-linked polyubiquitination. Capable, in vitro, to ubiquitinate histone H2A.</text>
</comment>
<dbReference type="AlphaFoldDB" id="A0AAV8A0G4"/>
<feature type="domain" description="UBC core" evidence="17">
    <location>
        <begin position="2"/>
        <end position="147"/>
    </location>
</feature>
<evidence type="ECO:0000256" key="7">
    <source>
        <dbReference type="ARBA" id="ARBA00060202"/>
    </source>
</evidence>
<evidence type="ECO:0000256" key="2">
    <source>
        <dbReference type="ARBA" id="ARBA00022741"/>
    </source>
</evidence>
<sequence length="191" mass="22196">MSINKRIQIDVTKLMMQGYKLELIDKKIDHFRIKIQGPKDSPYEGGEWTLTVQLPFEYPYKSPSIGFVNRIYHPNIDFRSGSVCLDVLNQAWTPVFELQNIFEIFLPQLLLYPNPSDPLNEEAAKVMQTSQKEFDQKAREFTKQYAMKNVLKQKNSLGYKEELSDLSDLGELDDLDDLDDLEDGDLSDFDF</sequence>
<dbReference type="SUPFAM" id="SSF54495">
    <property type="entry name" value="UBC-like"/>
    <property type="match status" value="1"/>
</dbReference>
<dbReference type="PANTHER" id="PTHR24068">
    <property type="entry name" value="UBIQUITIN-CONJUGATING ENZYME E2"/>
    <property type="match status" value="1"/>
</dbReference>